<dbReference type="AlphaFoldDB" id="A0A814QJS9"/>
<protein>
    <submittedName>
        <fullName evidence="2">Uncharacterized protein</fullName>
    </submittedName>
</protein>
<feature type="region of interest" description="Disordered" evidence="1">
    <location>
        <begin position="1"/>
        <end position="26"/>
    </location>
</feature>
<name>A0A814QJS9_ADIRI</name>
<evidence type="ECO:0000313" key="3">
    <source>
        <dbReference type="Proteomes" id="UP000663852"/>
    </source>
</evidence>
<sequence length="1113" mass="127753">MGCGTIVARRPNTPQNAPNAGGRPKPDTIMTSFHTENNKTSKNNRVLHVTTRRFIELEPVRCGDILELTSLSVRKYDIFQVYKDGDDYYQVDHGYELFNINMCTPLNERLMRLSLDLTVPEIDFYFCVILSSRRERIVRERKCPAEYCRLNRLTIRKCEEKIALTDLDLNQKVYLNKGDTIELDWSSSQHHTYRIEERKYCPQTGQLYTVGQPSQRPSAGGKYRKTFNELGSSFLFRYTNTNQLRDIIAVIVDNTYKIKHVQITDDEIQPQLINIEENDWIMFDWSTTASQSIVQIEPFRIDECTQQSIELRNAGEHFFWPHGPTRRGLMYHQFKGTGVYCYKTGDRIGTIVVKPRVKIHQITLFDEKSGLKTLNSDFEIVFNVRICLVYANINTNDFIQFNWKKAKPKQDPIFLTIDRDTSVPADIQNDRTRPFQCHIHKCRNIVPAFSWYFDTCETFLYNIPQYGLYNFTCLKDMNTVLISLIIENAIETHYITYDEYNTFEPNIIKINRCDQVQILPSLTTIASTIFQTNEHGRPTEHGSILFQPQRNSINYFVKHFNDLGVFYFSTNVKNHLRKTIKQTITHPLAVIVVPEIRFHEKRIETKKAFDSKLIITTNSKDFVIWRFDQPISHNVVQLHQDEKFNDLLACHTRAAVGRKRQCVGFYCEKLSIGAFFFANPDFEKVTGFNETRLISTVIIDPPFSQNSILVTDESFRPNVLYIEQNDTVSWVSKNTEVEHHIVVQSNEDEGEEGLISPTNRKVNGEIKGICHLHTFLQPGTYTVQSNRFGNTTNVVVYSTSVDRENKRISQPAVNETITDISPFDMQVHLKCENDRNADIYYTMDGSIPTRPDNHIRLYDPDDGIRFRRPGFLVLRSYSTEDRKISSFVDNCRPTYVMGDEDVESVWSSCSIKISAVFKDPDKIIGRVGVSPIHSLTFIDYFELYINNILKETIRPSDDGHYSVDNIATTENYEIKTIAHPKASTERAPITATLQINGSKSSRSSPQASAKETRHSSGGEGGKKKVDGVAGGSPKETGEGGGGGGKPEKDDLPKSTQTMSHINRAVELYKALQVAMERRSKMHPHKSYPGTYHYYRKESLSLETLISSAESDAK</sequence>
<gene>
    <name evidence="2" type="ORF">EDS130_LOCUS21020</name>
</gene>
<dbReference type="Proteomes" id="UP000663852">
    <property type="component" value="Unassembled WGS sequence"/>
</dbReference>
<organism evidence="2 3">
    <name type="scientific">Adineta ricciae</name>
    <name type="common">Rotifer</name>
    <dbReference type="NCBI Taxonomy" id="249248"/>
    <lineage>
        <taxon>Eukaryota</taxon>
        <taxon>Metazoa</taxon>
        <taxon>Spiralia</taxon>
        <taxon>Gnathifera</taxon>
        <taxon>Rotifera</taxon>
        <taxon>Eurotatoria</taxon>
        <taxon>Bdelloidea</taxon>
        <taxon>Adinetida</taxon>
        <taxon>Adinetidae</taxon>
        <taxon>Adineta</taxon>
    </lineage>
</organism>
<dbReference type="EMBL" id="CAJNOJ010000105">
    <property type="protein sequence ID" value="CAF1120420.1"/>
    <property type="molecule type" value="Genomic_DNA"/>
</dbReference>
<feature type="compositionally biased region" description="Low complexity" evidence="1">
    <location>
        <begin position="998"/>
        <end position="1009"/>
    </location>
</feature>
<proteinExistence type="predicted"/>
<evidence type="ECO:0000313" key="2">
    <source>
        <dbReference type="EMBL" id="CAF1120420.1"/>
    </source>
</evidence>
<evidence type="ECO:0000256" key="1">
    <source>
        <dbReference type="SAM" id="MobiDB-lite"/>
    </source>
</evidence>
<dbReference type="Gene3D" id="2.60.40.420">
    <property type="entry name" value="Cupredoxins - blue copper proteins"/>
    <property type="match status" value="1"/>
</dbReference>
<accession>A0A814QJS9</accession>
<comment type="caution">
    <text evidence="2">The sequence shown here is derived from an EMBL/GenBank/DDBJ whole genome shotgun (WGS) entry which is preliminary data.</text>
</comment>
<dbReference type="InterPro" id="IPR008972">
    <property type="entry name" value="Cupredoxin"/>
</dbReference>
<feature type="region of interest" description="Disordered" evidence="1">
    <location>
        <begin position="978"/>
        <end position="1054"/>
    </location>
</feature>
<reference evidence="2" key="1">
    <citation type="submission" date="2021-02" db="EMBL/GenBank/DDBJ databases">
        <authorList>
            <person name="Nowell W R."/>
        </authorList>
    </citation>
    <scope>NUCLEOTIDE SEQUENCE</scope>
</reference>
<feature type="compositionally biased region" description="Basic and acidic residues" evidence="1">
    <location>
        <begin position="1010"/>
        <end position="1026"/>
    </location>
</feature>
<dbReference type="OrthoDB" id="10036029at2759"/>